<protein>
    <submittedName>
        <fullName evidence="2">Uncharacterized protein DUF4199</fullName>
    </submittedName>
</protein>
<evidence type="ECO:0000313" key="3">
    <source>
        <dbReference type="Proteomes" id="UP000249620"/>
    </source>
</evidence>
<keyword evidence="1" id="KW-0472">Membrane</keyword>
<proteinExistence type="predicted"/>
<feature type="transmembrane region" description="Helical" evidence="1">
    <location>
        <begin position="76"/>
        <end position="98"/>
    </location>
</feature>
<dbReference type="InterPro" id="IPR025250">
    <property type="entry name" value="DUF4199"/>
</dbReference>
<comment type="caution">
    <text evidence="2">The sequence shown here is derived from an EMBL/GenBank/DDBJ whole genome shotgun (WGS) entry which is preliminary data.</text>
</comment>
<keyword evidence="1" id="KW-1133">Transmembrane helix</keyword>
<name>A0A327YHF2_9FLAO</name>
<keyword evidence="1" id="KW-0812">Transmembrane</keyword>
<organism evidence="2 3">
    <name type="scientific">Flavobacterium aquaticum</name>
    <dbReference type="NCBI Taxonomy" id="1236486"/>
    <lineage>
        <taxon>Bacteria</taxon>
        <taxon>Pseudomonadati</taxon>
        <taxon>Bacteroidota</taxon>
        <taxon>Flavobacteriia</taxon>
        <taxon>Flavobacteriales</taxon>
        <taxon>Flavobacteriaceae</taxon>
        <taxon>Flavobacterium</taxon>
    </lineage>
</organism>
<dbReference type="OrthoDB" id="660361at2"/>
<keyword evidence="3" id="KW-1185">Reference proteome</keyword>
<evidence type="ECO:0000313" key="2">
    <source>
        <dbReference type="EMBL" id="RAK19787.1"/>
    </source>
</evidence>
<feature type="transmembrane region" description="Helical" evidence="1">
    <location>
        <begin position="37"/>
        <end position="55"/>
    </location>
</feature>
<reference evidence="2 3" key="1">
    <citation type="submission" date="2018-06" db="EMBL/GenBank/DDBJ databases">
        <title>Genomic Encyclopedia of Type Strains, Phase III (KMG-III): the genomes of soil and plant-associated and newly described type strains.</title>
        <authorList>
            <person name="Whitman W."/>
        </authorList>
    </citation>
    <scope>NUCLEOTIDE SEQUENCE [LARGE SCALE GENOMIC DNA]</scope>
    <source>
        <strain evidence="2 3">CGMCC 1.12398</strain>
    </source>
</reference>
<dbReference type="EMBL" id="QLMI01000009">
    <property type="protein sequence ID" value="RAK19787.1"/>
    <property type="molecule type" value="Genomic_DNA"/>
</dbReference>
<feature type="transmembrane region" description="Helical" evidence="1">
    <location>
        <begin position="12"/>
        <end position="31"/>
    </location>
</feature>
<gene>
    <name evidence="2" type="ORF">B0I03_10947</name>
</gene>
<dbReference type="Proteomes" id="UP000249620">
    <property type="component" value="Unassembled WGS sequence"/>
</dbReference>
<feature type="transmembrane region" description="Helical" evidence="1">
    <location>
        <begin position="150"/>
        <end position="172"/>
    </location>
</feature>
<dbReference type="AlphaFoldDB" id="A0A327YHF2"/>
<dbReference type="RefSeq" id="WP_111567768.1">
    <property type="nucleotide sequence ID" value="NZ_QLMI01000009.1"/>
</dbReference>
<dbReference type="Pfam" id="PF13858">
    <property type="entry name" value="DUF4199"/>
    <property type="match status" value="1"/>
</dbReference>
<accession>A0A327YHF2</accession>
<evidence type="ECO:0000256" key="1">
    <source>
        <dbReference type="SAM" id="Phobius"/>
    </source>
</evidence>
<sequence>MNEIIKKNGINFGITLGVLGIASQMIVYAMGGISKENAILNSILQFVFWLAFLAIRIVQCNKTKKEFNGFISLKELFTTLTVTVIIGILISQSFTFLFNNFIDVEYGNAMNEFMNEQQIVAQNAMKSFTKVTSEDLKKIAETNNFSILNILQGTLIAFLLSSVMNLILAAIFKKNQPVF</sequence>